<keyword evidence="1" id="KW-0812">Transmembrane</keyword>
<feature type="transmembrane region" description="Helical" evidence="1">
    <location>
        <begin position="107"/>
        <end position="133"/>
    </location>
</feature>
<gene>
    <name evidence="2" type="ORF">GCM10017044_23900</name>
</gene>
<evidence type="ECO:0000313" key="3">
    <source>
        <dbReference type="Proteomes" id="UP000630923"/>
    </source>
</evidence>
<keyword evidence="3" id="KW-1185">Reference proteome</keyword>
<dbReference type="AlphaFoldDB" id="A0A919AXE3"/>
<proteinExistence type="predicted"/>
<evidence type="ECO:0008006" key="4">
    <source>
        <dbReference type="Google" id="ProtNLM"/>
    </source>
</evidence>
<sequence>MLLLKKDIEWIQPATATGINRDAIPMQPIHVLFEKAKTVKEAGFTDWASLERADLKPGKGSVKFVSSSNYEVQIDTHTAEILAVEYRRSDIIEKLHDGSWFADWAKYWIFLPSGILLFILWLTGIYLFFLPHYKKWQKRKKKRNV</sequence>
<dbReference type="EMBL" id="BNCI01000002">
    <property type="protein sequence ID" value="GHF27948.1"/>
    <property type="molecule type" value="Genomic_DNA"/>
</dbReference>
<protein>
    <recommendedName>
        <fullName evidence="4">PepSY domain-containing protein</fullName>
    </recommendedName>
</protein>
<keyword evidence="1" id="KW-0472">Membrane</keyword>
<evidence type="ECO:0000313" key="2">
    <source>
        <dbReference type="EMBL" id="GHF27948.1"/>
    </source>
</evidence>
<keyword evidence="1" id="KW-1133">Transmembrane helix</keyword>
<reference evidence="2" key="1">
    <citation type="journal article" date="2014" name="Int. J. Syst. Evol. Microbiol.">
        <title>Complete genome sequence of Corynebacterium casei LMG S-19264T (=DSM 44701T), isolated from a smear-ripened cheese.</title>
        <authorList>
            <consortium name="US DOE Joint Genome Institute (JGI-PGF)"/>
            <person name="Walter F."/>
            <person name="Albersmeier A."/>
            <person name="Kalinowski J."/>
            <person name="Ruckert C."/>
        </authorList>
    </citation>
    <scope>NUCLEOTIDE SEQUENCE</scope>
    <source>
        <strain evidence="2">KCTC 42590</strain>
    </source>
</reference>
<accession>A0A919AXE3</accession>
<name>A0A919AXE3_9PROT</name>
<comment type="caution">
    <text evidence="2">The sequence shown here is derived from an EMBL/GenBank/DDBJ whole genome shotgun (WGS) entry which is preliminary data.</text>
</comment>
<evidence type="ECO:0000256" key="1">
    <source>
        <dbReference type="SAM" id="Phobius"/>
    </source>
</evidence>
<organism evidence="2 3">
    <name type="scientific">Kordiimonas sediminis</name>
    <dbReference type="NCBI Taxonomy" id="1735581"/>
    <lineage>
        <taxon>Bacteria</taxon>
        <taxon>Pseudomonadati</taxon>
        <taxon>Pseudomonadota</taxon>
        <taxon>Alphaproteobacteria</taxon>
        <taxon>Kordiimonadales</taxon>
        <taxon>Kordiimonadaceae</taxon>
        <taxon>Kordiimonas</taxon>
    </lineage>
</organism>
<dbReference type="Proteomes" id="UP000630923">
    <property type="component" value="Unassembled WGS sequence"/>
</dbReference>
<reference evidence="2" key="2">
    <citation type="submission" date="2020-09" db="EMBL/GenBank/DDBJ databases">
        <authorList>
            <person name="Sun Q."/>
            <person name="Kim S."/>
        </authorList>
    </citation>
    <scope>NUCLEOTIDE SEQUENCE</scope>
    <source>
        <strain evidence="2">KCTC 42590</strain>
    </source>
</reference>